<comment type="subcellular location">
    <subcellularLocation>
        <location evidence="1">Membrane</location>
        <topology evidence="1">Multi-pass membrane protein</topology>
    </subcellularLocation>
</comment>
<evidence type="ECO:0000313" key="10">
    <source>
        <dbReference type="EMBL" id="KAA8904310.1"/>
    </source>
</evidence>
<feature type="transmembrane region" description="Helical" evidence="8">
    <location>
        <begin position="349"/>
        <end position="370"/>
    </location>
</feature>
<comment type="similarity">
    <text evidence="2 7">Belongs to the major facilitator superfamily. Sugar transporter (TC 2.A.1.1) family.</text>
</comment>
<dbReference type="InterPro" id="IPR005829">
    <property type="entry name" value="Sugar_transporter_CS"/>
</dbReference>
<dbReference type="FunFam" id="1.20.1250.20:FF:000026">
    <property type="entry name" value="MFS quinate transporter QutD"/>
    <property type="match status" value="1"/>
</dbReference>
<dbReference type="PANTHER" id="PTHR48022">
    <property type="entry name" value="PLASTIDIC GLUCOSE TRANSPORTER 4"/>
    <property type="match status" value="1"/>
</dbReference>
<dbReference type="SUPFAM" id="SSF103473">
    <property type="entry name" value="MFS general substrate transporter"/>
    <property type="match status" value="1"/>
</dbReference>
<feature type="transmembrane region" description="Helical" evidence="8">
    <location>
        <begin position="27"/>
        <end position="46"/>
    </location>
</feature>
<dbReference type="GO" id="GO:0016020">
    <property type="term" value="C:membrane"/>
    <property type="evidence" value="ECO:0007669"/>
    <property type="project" value="UniProtKB-SubCell"/>
</dbReference>
<feature type="transmembrane region" description="Helical" evidence="8">
    <location>
        <begin position="203"/>
        <end position="223"/>
    </location>
</feature>
<gene>
    <name evidence="10" type="ORF">TRICI_005536</name>
</gene>
<protein>
    <recommendedName>
        <fullName evidence="9">Major facilitator superfamily (MFS) profile domain-containing protein</fullName>
    </recommendedName>
</protein>
<organism evidence="10 11">
    <name type="scientific">Trichomonascus ciferrii</name>
    <dbReference type="NCBI Taxonomy" id="44093"/>
    <lineage>
        <taxon>Eukaryota</taxon>
        <taxon>Fungi</taxon>
        <taxon>Dikarya</taxon>
        <taxon>Ascomycota</taxon>
        <taxon>Saccharomycotina</taxon>
        <taxon>Dipodascomycetes</taxon>
        <taxon>Dipodascales</taxon>
        <taxon>Trichomonascaceae</taxon>
        <taxon>Trichomonascus</taxon>
        <taxon>Trichomonascus ciferrii complex</taxon>
    </lineage>
</organism>
<dbReference type="PROSITE" id="PS50850">
    <property type="entry name" value="MFS"/>
    <property type="match status" value="1"/>
</dbReference>
<reference evidence="10" key="1">
    <citation type="journal article" date="2019" name="G3 (Bethesda)">
        <title>Genome Assemblies of Two Rare Opportunistic Yeast Pathogens: Diutina rugosa (syn. Candida rugosa) and Trichomonascus ciferrii (syn. Candida ciferrii).</title>
        <authorList>
            <person name="Mixao V."/>
            <person name="Saus E."/>
            <person name="Hansen A.P."/>
            <person name="Lass-Florl C."/>
            <person name="Gabaldon T."/>
        </authorList>
    </citation>
    <scope>NUCLEOTIDE SEQUENCE</scope>
    <source>
        <strain evidence="10">CBS 4856</strain>
    </source>
</reference>
<dbReference type="InterPro" id="IPR005828">
    <property type="entry name" value="MFS_sugar_transport-like"/>
</dbReference>
<dbReference type="Proteomes" id="UP000761534">
    <property type="component" value="Unassembled WGS sequence"/>
</dbReference>
<proteinExistence type="inferred from homology"/>
<dbReference type="OrthoDB" id="6612291at2759"/>
<evidence type="ECO:0000256" key="1">
    <source>
        <dbReference type="ARBA" id="ARBA00004141"/>
    </source>
</evidence>
<feature type="transmembrane region" description="Helical" evidence="8">
    <location>
        <begin position="164"/>
        <end position="183"/>
    </location>
</feature>
<dbReference type="PROSITE" id="PS00216">
    <property type="entry name" value="SUGAR_TRANSPORT_1"/>
    <property type="match status" value="1"/>
</dbReference>
<dbReference type="PRINTS" id="PR00171">
    <property type="entry name" value="SUGRTRNSPORT"/>
</dbReference>
<evidence type="ECO:0000256" key="5">
    <source>
        <dbReference type="ARBA" id="ARBA00022989"/>
    </source>
</evidence>
<keyword evidence="3 7" id="KW-0813">Transport</keyword>
<dbReference type="Gene3D" id="1.20.1250.20">
    <property type="entry name" value="MFS general substrate transporter like domains"/>
    <property type="match status" value="2"/>
</dbReference>
<evidence type="ECO:0000256" key="3">
    <source>
        <dbReference type="ARBA" id="ARBA00022448"/>
    </source>
</evidence>
<name>A0A642URS1_9ASCO</name>
<evidence type="ECO:0000256" key="7">
    <source>
        <dbReference type="RuleBase" id="RU003346"/>
    </source>
</evidence>
<dbReference type="GO" id="GO:0005351">
    <property type="term" value="F:carbohydrate:proton symporter activity"/>
    <property type="evidence" value="ECO:0007669"/>
    <property type="project" value="TreeGrafter"/>
</dbReference>
<dbReference type="InterPro" id="IPR050360">
    <property type="entry name" value="MFS_Sugar_Transporters"/>
</dbReference>
<keyword evidence="6 8" id="KW-0472">Membrane</keyword>
<evidence type="ECO:0000256" key="2">
    <source>
        <dbReference type="ARBA" id="ARBA00010992"/>
    </source>
</evidence>
<evidence type="ECO:0000313" key="11">
    <source>
        <dbReference type="Proteomes" id="UP000761534"/>
    </source>
</evidence>
<accession>A0A642URS1</accession>
<dbReference type="NCBIfam" id="TIGR00879">
    <property type="entry name" value="SP"/>
    <property type="match status" value="1"/>
</dbReference>
<dbReference type="InterPro" id="IPR003663">
    <property type="entry name" value="Sugar/inositol_transpt"/>
</dbReference>
<keyword evidence="5 8" id="KW-1133">Transmembrane helix</keyword>
<dbReference type="EMBL" id="SWFS01000431">
    <property type="protein sequence ID" value="KAA8904310.1"/>
    <property type="molecule type" value="Genomic_DNA"/>
</dbReference>
<dbReference type="PANTHER" id="PTHR48022:SF2">
    <property type="entry name" value="PLASTIDIC GLUCOSE TRANSPORTER 4"/>
    <property type="match status" value="1"/>
</dbReference>
<feature type="transmembrane region" description="Helical" evidence="8">
    <location>
        <begin position="313"/>
        <end position="337"/>
    </location>
</feature>
<dbReference type="InterPro" id="IPR020846">
    <property type="entry name" value="MFS_dom"/>
</dbReference>
<feature type="transmembrane region" description="Helical" evidence="8">
    <location>
        <begin position="412"/>
        <end position="438"/>
    </location>
</feature>
<keyword evidence="4 8" id="KW-0812">Transmembrane</keyword>
<evidence type="ECO:0000256" key="8">
    <source>
        <dbReference type="SAM" id="Phobius"/>
    </source>
</evidence>
<feature type="transmembrane region" description="Helical" evidence="8">
    <location>
        <begin position="130"/>
        <end position="152"/>
    </location>
</feature>
<evidence type="ECO:0000256" key="6">
    <source>
        <dbReference type="ARBA" id="ARBA00023136"/>
    </source>
</evidence>
<feature type="transmembrane region" description="Helical" evidence="8">
    <location>
        <begin position="478"/>
        <end position="497"/>
    </location>
</feature>
<dbReference type="PROSITE" id="PS00217">
    <property type="entry name" value="SUGAR_TRANSPORT_2"/>
    <property type="match status" value="1"/>
</dbReference>
<dbReference type="AlphaFoldDB" id="A0A642URS1"/>
<sequence length="569" mass="62284">MDVENVITQKRLAIAGKPGIAGLVGNWRTFAMAIFASLGGLIYGFNQGMFGQILSMYSFGKVIGTDSIADDPVLQGLLTSILELGAWVGCLANGYLADKFGRKNTVAIAVFFFTIGVIVQAVAHGGNYNYILGGRFVIGIGVGSLSMIVPLYNAELSPPEIRGSLVAMQQLSITFGIMIAYWITYGTNYIGGTGETQSNAAWLIPICIQLVPAFILVAGFYLFMPASPRWLIQVGREDEALKVLAGLRRLPETEELVQMEYLEVIAQHKFEQEIARRNFPDLQGDDFASRFKLGFAEYKVMFTHRPTFKRVRVAVLIMLIQQWTGVNFVLYYSPFIFQSLGLTGGTTSLLASGVVGVVMFLATIPAVLWVDQVGRKPVLISGALLMGMCHFIIAGINGGFHANFKGHEGAGWAAVVFVWLFAIFFGYSWGPCSWVLVAEVFPLGTRARGISIGASSNWANNFAVAMATPKFMAATKNYGAYIFLGMMCIIGALYVYFLTPETKGKTLEEIDKEFGDTSGTAKQEKELYLRIVEEVGLFELANIHGDGEKVLNKQNVSHAEYNDKQSTEV</sequence>
<dbReference type="Pfam" id="PF00083">
    <property type="entry name" value="Sugar_tr"/>
    <property type="match status" value="1"/>
</dbReference>
<dbReference type="VEuPathDB" id="FungiDB:TRICI_005536"/>
<keyword evidence="11" id="KW-1185">Reference proteome</keyword>
<dbReference type="InterPro" id="IPR036259">
    <property type="entry name" value="MFS_trans_sf"/>
</dbReference>
<evidence type="ECO:0000259" key="9">
    <source>
        <dbReference type="PROSITE" id="PS50850"/>
    </source>
</evidence>
<feature type="transmembrane region" description="Helical" evidence="8">
    <location>
        <begin position="106"/>
        <end position="124"/>
    </location>
</feature>
<feature type="domain" description="Major facilitator superfamily (MFS) profile" evidence="9">
    <location>
        <begin position="32"/>
        <end position="503"/>
    </location>
</feature>
<evidence type="ECO:0000256" key="4">
    <source>
        <dbReference type="ARBA" id="ARBA00022692"/>
    </source>
</evidence>
<feature type="transmembrane region" description="Helical" evidence="8">
    <location>
        <begin position="377"/>
        <end position="400"/>
    </location>
</feature>
<comment type="caution">
    <text evidence="10">The sequence shown here is derived from an EMBL/GenBank/DDBJ whole genome shotgun (WGS) entry which is preliminary data.</text>
</comment>